<gene>
    <name evidence="4" type="ORF">J2792_001539</name>
</gene>
<accession>A0ABU1MKJ1</accession>
<keyword evidence="2" id="KW-0472">Membrane</keyword>
<dbReference type="InterPro" id="IPR050570">
    <property type="entry name" value="Cell_wall_metabolism_enzyme"/>
</dbReference>
<protein>
    <submittedName>
        <fullName evidence="4">Murein DD-endopeptidase MepM/ murein hydrolase activator NlpD</fullName>
    </submittedName>
</protein>
<dbReference type="GO" id="GO:0016787">
    <property type="term" value="F:hydrolase activity"/>
    <property type="evidence" value="ECO:0007669"/>
    <property type="project" value="UniProtKB-KW"/>
</dbReference>
<feature type="transmembrane region" description="Helical" evidence="2">
    <location>
        <begin position="64"/>
        <end position="85"/>
    </location>
</feature>
<keyword evidence="4" id="KW-0378">Hydrolase</keyword>
<evidence type="ECO:0000313" key="5">
    <source>
        <dbReference type="Proteomes" id="UP001184150"/>
    </source>
</evidence>
<evidence type="ECO:0000256" key="1">
    <source>
        <dbReference type="ARBA" id="ARBA00022729"/>
    </source>
</evidence>
<keyword evidence="2" id="KW-1133">Transmembrane helix</keyword>
<dbReference type="InterPro" id="IPR011055">
    <property type="entry name" value="Dup_hybrid_motif"/>
</dbReference>
<reference evidence="4 5" key="1">
    <citation type="submission" date="2023-07" db="EMBL/GenBank/DDBJ databases">
        <title>Sorghum-associated microbial communities from plants grown in Nebraska, USA.</title>
        <authorList>
            <person name="Schachtman D."/>
        </authorList>
    </citation>
    <scope>NUCLEOTIDE SEQUENCE [LARGE SCALE GENOMIC DNA]</scope>
    <source>
        <strain evidence="4 5">DS1027</strain>
    </source>
</reference>
<dbReference type="SUPFAM" id="SSF51261">
    <property type="entry name" value="Duplicated hybrid motif"/>
    <property type="match status" value="1"/>
</dbReference>
<comment type="caution">
    <text evidence="4">The sequence shown here is derived from an EMBL/GenBank/DDBJ whole genome shotgun (WGS) entry which is preliminary data.</text>
</comment>
<dbReference type="EMBL" id="JAVDRD010000003">
    <property type="protein sequence ID" value="MDR6510673.1"/>
    <property type="molecule type" value="Genomic_DNA"/>
</dbReference>
<sequence length="400" mass="42501">MPPAEIHTVRATATPPAPRAPWRRATAWLTVLPARVRGWFPDREFFMRAQGQVRFIRVSGRVQMGVAGAVVLALLLWLAAMATMLTGQILAARHAAALRQREMAVSEAERHITATRNGVAGTLQDLERRQEMIETLVKGQLGDLPAADASAAPEAKPLSFNMPPAGNPMAAGIDRLAMRQAAFVARLTQYADARASQAETAIRRVGLNPAQVAPLRGTAANRRAMGGPLIALGGNDPALARLGQSMARLTALEQGLARLPHALPASADFISSGFGYRADPFTGGGAFHPGLDFKGPIGAPIFAAAQGVVSFAGVRSGYGNCVEVDHGHGLVTRYAHMSRIEARPGERVAPGVEIGRIGSTGRSTGPHLHFEVRINDRPVDPRPFLETLPDVFKEAGHGGH</sequence>
<dbReference type="Proteomes" id="UP001184150">
    <property type="component" value="Unassembled WGS sequence"/>
</dbReference>
<evidence type="ECO:0000259" key="3">
    <source>
        <dbReference type="Pfam" id="PF01551"/>
    </source>
</evidence>
<dbReference type="InterPro" id="IPR016047">
    <property type="entry name" value="M23ase_b-sheet_dom"/>
</dbReference>
<feature type="domain" description="M23ase beta-sheet core" evidence="3">
    <location>
        <begin position="287"/>
        <end position="381"/>
    </location>
</feature>
<dbReference type="PANTHER" id="PTHR21666">
    <property type="entry name" value="PEPTIDASE-RELATED"/>
    <property type="match status" value="1"/>
</dbReference>
<keyword evidence="1" id="KW-0732">Signal</keyword>
<evidence type="ECO:0000313" key="4">
    <source>
        <dbReference type="EMBL" id="MDR6510673.1"/>
    </source>
</evidence>
<dbReference type="CDD" id="cd12797">
    <property type="entry name" value="M23_peptidase"/>
    <property type="match status" value="1"/>
</dbReference>
<proteinExistence type="predicted"/>
<evidence type="ECO:0000256" key="2">
    <source>
        <dbReference type="SAM" id="Phobius"/>
    </source>
</evidence>
<dbReference type="Pfam" id="PF01551">
    <property type="entry name" value="Peptidase_M23"/>
    <property type="match status" value="1"/>
</dbReference>
<dbReference type="PANTHER" id="PTHR21666:SF289">
    <property type="entry name" value="L-ALA--D-GLU ENDOPEPTIDASE"/>
    <property type="match status" value="1"/>
</dbReference>
<keyword evidence="5" id="KW-1185">Reference proteome</keyword>
<dbReference type="Gene3D" id="2.70.70.10">
    <property type="entry name" value="Glucose Permease (Domain IIA)"/>
    <property type="match status" value="1"/>
</dbReference>
<dbReference type="RefSeq" id="WP_309804814.1">
    <property type="nucleotide sequence ID" value="NZ_JAVDRD010000003.1"/>
</dbReference>
<organism evidence="4 5">
    <name type="scientific">Novosphingobium capsulatum</name>
    <dbReference type="NCBI Taxonomy" id="13688"/>
    <lineage>
        <taxon>Bacteria</taxon>
        <taxon>Pseudomonadati</taxon>
        <taxon>Pseudomonadota</taxon>
        <taxon>Alphaproteobacteria</taxon>
        <taxon>Sphingomonadales</taxon>
        <taxon>Sphingomonadaceae</taxon>
        <taxon>Novosphingobium</taxon>
    </lineage>
</organism>
<name>A0ABU1MKJ1_9SPHN</name>
<keyword evidence="2" id="KW-0812">Transmembrane</keyword>